<proteinExistence type="predicted"/>
<sequence>MFIIKYVVVMLYCMGVYQYSRSTRSFNNWLFDYILPKQPGNISKRCGIQWLLLDFKDSQNTESLMTCLDVFSDEIVNSPRLLKISLRIRSTLKY</sequence>
<protein>
    <submittedName>
        <fullName evidence="1">Uncharacterized protein</fullName>
    </submittedName>
</protein>
<name>A0A5C6Q8Y1_9GAMM</name>
<dbReference type="AlphaFoldDB" id="A0A5C6Q8Y1"/>
<evidence type="ECO:0000313" key="1">
    <source>
        <dbReference type="EMBL" id="TWX65110.1"/>
    </source>
</evidence>
<reference evidence="1 2" key="1">
    <citation type="submission" date="2019-07" db="EMBL/GenBank/DDBJ databases">
        <title>Genomes of sea-ice associated Colwellia species.</title>
        <authorList>
            <person name="Bowman J.P."/>
        </authorList>
    </citation>
    <scope>NUCLEOTIDE SEQUENCE [LARGE SCALE GENOMIC DNA]</scope>
    <source>
        <strain evidence="1 2">IC036</strain>
    </source>
</reference>
<gene>
    <name evidence="1" type="ORF">ESZ27_12790</name>
</gene>
<dbReference type="Proteomes" id="UP000321917">
    <property type="component" value="Unassembled WGS sequence"/>
</dbReference>
<comment type="caution">
    <text evidence="1">The sequence shown here is derived from an EMBL/GenBank/DDBJ whole genome shotgun (WGS) entry which is preliminary data.</text>
</comment>
<dbReference type="RefSeq" id="WP_146829384.1">
    <property type="nucleotide sequence ID" value="NZ_VOLQ01000025.1"/>
</dbReference>
<organism evidence="1 2">
    <name type="scientific">Colwellia hornerae</name>
    <dbReference type="NCBI Taxonomy" id="89402"/>
    <lineage>
        <taxon>Bacteria</taxon>
        <taxon>Pseudomonadati</taxon>
        <taxon>Pseudomonadota</taxon>
        <taxon>Gammaproteobacteria</taxon>
        <taxon>Alteromonadales</taxon>
        <taxon>Colwelliaceae</taxon>
        <taxon>Colwellia</taxon>
    </lineage>
</organism>
<accession>A0A5C6Q8Y1</accession>
<evidence type="ECO:0000313" key="2">
    <source>
        <dbReference type="Proteomes" id="UP000321917"/>
    </source>
</evidence>
<dbReference type="EMBL" id="VOLQ01000025">
    <property type="protein sequence ID" value="TWX65110.1"/>
    <property type="molecule type" value="Genomic_DNA"/>
</dbReference>